<accession>A0ACA9P4W7</accession>
<dbReference type="EMBL" id="CAJVPW010019062">
    <property type="protein sequence ID" value="CAG8684901.1"/>
    <property type="molecule type" value="Genomic_DNA"/>
</dbReference>
<comment type="caution">
    <text evidence="1">The sequence shown here is derived from an EMBL/GenBank/DDBJ whole genome shotgun (WGS) entry which is preliminary data.</text>
</comment>
<protein>
    <submittedName>
        <fullName evidence="1">18134_t:CDS:1</fullName>
    </submittedName>
</protein>
<evidence type="ECO:0000313" key="2">
    <source>
        <dbReference type="Proteomes" id="UP000789366"/>
    </source>
</evidence>
<feature type="non-terminal residue" evidence="1">
    <location>
        <position position="1"/>
    </location>
</feature>
<evidence type="ECO:0000313" key="1">
    <source>
        <dbReference type="EMBL" id="CAG8684901.1"/>
    </source>
</evidence>
<sequence length="50" mass="6053">KSDNKIYEILVDEYLNSDKDFIEIIEKDLDKNYDENNIFEEENNLLINNI</sequence>
<gene>
    <name evidence="1" type="ORF">SPELUC_LOCUS10363</name>
</gene>
<reference evidence="1" key="1">
    <citation type="submission" date="2021-06" db="EMBL/GenBank/DDBJ databases">
        <authorList>
            <person name="Kallberg Y."/>
            <person name="Tangrot J."/>
            <person name="Rosling A."/>
        </authorList>
    </citation>
    <scope>NUCLEOTIDE SEQUENCE</scope>
    <source>
        <strain evidence="1">28 12/20/2015</strain>
    </source>
</reference>
<name>A0ACA9P4W7_9GLOM</name>
<organism evidence="1 2">
    <name type="scientific">Cetraspora pellucida</name>
    <dbReference type="NCBI Taxonomy" id="1433469"/>
    <lineage>
        <taxon>Eukaryota</taxon>
        <taxon>Fungi</taxon>
        <taxon>Fungi incertae sedis</taxon>
        <taxon>Mucoromycota</taxon>
        <taxon>Glomeromycotina</taxon>
        <taxon>Glomeromycetes</taxon>
        <taxon>Diversisporales</taxon>
        <taxon>Gigasporaceae</taxon>
        <taxon>Cetraspora</taxon>
    </lineage>
</organism>
<dbReference type="Proteomes" id="UP000789366">
    <property type="component" value="Unassembled WGS sequence"/>
</dbReference>
<proteinExistence type="predicted"/>
<feature type="non-terminal residue" evidence="1">
    <location>
        <position position="50"/>
    </location>
</feature>
<keyword evidence="2" id="KW-1185">Reference proteome</keyword>